<dbReference type="PANTHER" id="PTHR38599">
    <property type="entry name" value="CUPIN DOMAIN PROTEIN (AFU_ORTHOLOGUE AFUA_3G13620)"/>
    <property type="match status" value="1"/>
</dbReference>
<comment type="caution">
    <text evidence="2">The sequence shown here is derived from an EMBL/GenBank/DDBJ whole genome shotgun (WGS) entry which is preliminary data.</text>
</comment>
<dbReference type="Proteomes" id="UP001523528">
    <property type="component" value="Unassembled WGS sequence"/>
</dbReference>
<organism evidence="2 3">
    <name type="scientific">Acetobacter lambici</name>
    <dbReference type="NCBI Taxonomy" id="1332824"/>
    <lineage>
        <taxon>Bacteria</taxon>
        <taxon>Pseudomonadati</taxon>
        <taxon>Pseudomonadota</taxon>
        <taxon>Alphaproteobacteria</taxon>
        <taxon>Acetobacterales</taxon>
        <taxon>Acetobacteraceae</taxon>
        <taxon>Acetobacter</taxon>
    </lineage>
</organism>
<gene>
    <name evidence="2" type="ORF">NKW50_10970</name>
</gene>
<evidence type="ECO:0000313" key="2">
    <source>
        <dbReference type="EMBL" id="MCP1259113.1"/>
    </source>
</evidence>
<feature type="domain" description="Cupin type-2" evidence="1">
    <location>
        <begin position="21"/>
        <end position="91"/>
    </location>
</feature>
<keyword evidence="3" id="KW-1185">Reference proteome</keyword>
<evidence type="ECO:0000313" key="3">
    <source>
        <dbReference type="Proteomes" id="UP001523528"/>
    </source>
</evidence>
<dbReference type="RefSeq" id="WP_253544158.1">
    <property type="nucleotide sequence ID" value="NZ_JAMYZZ010000021.1"/>
</dbReference>
<dbReference type="CDD" id="cd02234">
    <property type="entry name" value="cupin_BLR7677-like"/>
    <property type="match status" value="1"/>
</dbReference>
<dbReference type="Pfam" id="PF07883">
    <property type="entry name" value="Cupin_2"/>
    <property type="match status" value="1"/>
</dbReference>
<dbReference type="EMBL" id="JAMYZZ010000021">
    <property type="protein sequence ID" value="MCP1259113.1"/>
    <property type="molecule type" value="Genomic_DNA"/>
</dbReference>
<protein>
    <submittedName>
        <fullName evidence="2">Cupin domain-containing protein</fullName>
    </submittedName>
</protein>
<accession>A0ABT1F1R9</accession>
<reference evidence="2 3" key="1">
    <citation type="submission" date="2022-06" db="EMBL/GenBank/DDBJ databases">
        <title>Acetobacer genomes from food samples.</title>
        <authorList>
            <person name="Sombolestani A."/>
        </authorList>
    </citation>
    <scope>NUCLEOTIDE SEQUENCE [LARGE SCALE GENOMIC DNA]</scope>
    <source>
        <strain evidence="2 3">R-83285</strain>
    </source>
</reference>
<dbReference type="PANTHER" id="PTHR38599:SF1">
    <property type="entry name" value="CUPIN DOMAIN PROTEIN (AFU_ORTHOLOGUE AFUA_3G13620)"/>
    <property type="match status" value="1"/>
</dbReference>
<sequence length="105" mass="11090">MTPLLTHDLPGLAGKEGAMLLVDYPPGGADPVHRHNASVFVYVLRGSVVMQVKGGAAVTLHEGQSFFEGPADVHLIGRNASTTEPARFIAFFVKDKAAPFVAPAH</sequence>
<dbReference type="InterPro" id="IPR013096">
    <property type="entry name" value="Cupin_2"/>
</dbReference>
<dbReference type="InterPro" id="IPR011051">
    <property type="entry name" value="RmlC_Cupin_sf"/>
</dbReference>
<name>A0ABT1F1R9_9PROT</name>
<dbReference type="Gene3D" id="2.60.120.10">
    <property type="entry name" value="Jelly Rolls"/>
    <property type="match status" value="1"/>
</dbReference>
<proteinExistence type="predicted"/>
<evidence type="ECO:0000259" key="1">
    <source>
        <dbReference type="Pfam" id="PF07883"/>
    </source>
</evidence>
<dbReference type="InterPro" id="IPR014710">
    <property type="entry name" value="RmlC-like_jellyroll"/>
</dbReference>
<dbReference type="SUPFAM" id="SSF51182">
    <property type="entry name" value="RmlC-like cupins"/>
    <property type="match status" value="1"/>
</dbReference>